<evidence type="ECO:0000256" key="1">
    <source>
        <dbReference type="SAM" id="Phobius"/>
    </source>
</evidence>
<reference evidence="2" key="1">
    <citation type="submission" date="2024-05" db="EMBL/GenBank/DDBJ databases">
        <title>Draft genome sequence of Pseudomonas iranensis M7D1.</title>
        <authorList>
            <person name="Miller S.L."/>
            <person name="Nsubuga A."/>
            <person name="Lu N."/>
            <person name="King J."/>
            <person name="Shears P."/>
            <person name="Lawson P.A."/>
        </authorList>
    </citation>
    <scope>NUCLEOTIDE SEQUENCE</scope>
    <source>
        <strain evidence="2">M7D1</strain>
    </source>
</reference>
<accession>A0AAU7ERZ5</accession>
<keyword evidence="1" id="KW-0472">Membrane</keyword>
<dbReference type="EMBL" id="CP157354">
    <property type="protein sequence ID" value="XBL94342.1"/>
    <property type="molecule type" value="Genomic_DNA"/>
</dbReference>
<name>A0AAU7ERZ5_9PSED</name>
<gene>
    <name evidence="2" type="ORF">ABHN08_16830</name>
</gene>
<keyword evidence="1" id="KW-0812">Transmembrane</keyword>
<evidence type="ECO:0000313" key="2">
    <source>
        <dbReference type="EMBL" id="XBL94342.1"/>
    </source>
</evidence>
<keyword evidence="1" id="KW-1133">Transmembrane helix</keyword>
<proteinExistence type="predicted"/>
<organism evidence="2">
    <name type="scientific">Pseudomonas iranensis</name>
    <dbReference type="NCBI Taxonomy" id="2745503"/>
    <lineage>
        <taxon>Bacteria</taxon>
        <taxon>Pseudomonadati</taxon>
        <taxon>Pseudomonadota</taxon>
        <taxon>Gammaproteobacteria</taxon>
        <taxon>Pseudomonadales</taxon>
        <taxon>Pseudomonadaceae</taxon>
        <taxon>Pseudomonas</taxon>
    </lineage>
</organism>
<sequence length="416" mass="46575">MLELSATALDSSAQARHNPQLLSRAVARLFKDEVMYRGLLRLFAVFLLTGSFVSTATWAETGAQLFTGTLGKSSIVLEINPRTGEGRYFYKKYRKDLPLDGALDGETLVLEEGSRIDDSRPTLRLRPTTDGWYGEWTSTAGKSLKIKLQPAVIPDVADDALPFFTTLHDKYPYEYLRLQGVTLKKGNIDTFMGYTLQWWSEPKTGTSLFEVVSGYSLEERRRINQQLMARLWSEVLSSYGCSGSYAQSSQPLWMSSTVMSVLISSDYFCGGAYPDQSQDALNFDTKTGRLLTLDDVLWVGQGKPLHFQREGDFGGEASGSSDSWSNYRSEELAPWLVAQLLKLYSSEMTVTPEGENDCNYDESYPWQFPGWHFTELGIKLEPSFPHVAAVCGFVDWSVLPYTIVKQHPGGVALQLP</sequence>
<feature type="transmembrane region" description="Helical" evidence="1">
    <location>
        <begin position="38"/>
        <end position="59"/>
    </location>
</feature>
<dbReference type="AlphaFoldDB" id="A0AAU7ERZ5"/>
<protein>
    <submittedName>
        <fullName evidence="2">Uncharacterized protein</fullName>
    </submittedName>
</protein>